<keyword evidence="5 7" id="KW-1133">Transmembrane helix</keyword>
<name>A0A0L0STH6_ALLM3</name>
<gene>
    <name evidence="9" type="ORF">AMAG_09605</name>
</gene>
<dbReference type="Gene3D" id="1.20.120.1770">
    <property type="match status" value="1"/>
</dbReference>
<dbReference type="OrthoDB" id="19261at2759"/>
<dbReference type="STRING" id="578462.A0A0L0STH6"/>
<feature type="domain" description="Cytochrome b5 heme-binding" evidence="8">
    <location>
        <begin position="336"/>
        <end position="373"/>
    </location>
</feature>
<comment type="subcellular location">
    <subcellularLocation>
        <location evidence="1">Membrane</location>
    </subcellularLocation>
</comment>
<feature type="transmembrane region" description="Helical" evidence="7">
    <location>
        <begin position="134"/>
        <end position="158"/>
    </location>
</feature>
<dbReference type="InterPro" id="IPR036400">
    <property type="entry name" value="Cyt_B5-like_heme/steroid_sf"/>
</dbReference>
<reference evidence="9 10" key="1">
    <citation type="submission" date="2009-11" db="EMBL/GenBank/DDBJ databases">
        <title>Annotation of Allomyces macrogynus ATCC 38327.</title>
        <authorList>
            <consortium name="The Broad Institute Genome Sequencing Platform"/>
            <person name="Russ C."/>
            <person name="Cuomo C."/>
            <person name="Burger G."/>
            <person name="Gray M.W."/>
            <person name="Holland P.W.H."/>
            <person name="King N."/>
            <person name="Lang F.B.F."/>
            <person name="Roger A.J."/>
            <person name="Ruiz-Trillo I."/>
            <person name="Young S.K."/>
            <person name="Zeng Q."/>
            <person name="Gargeya S."/>
            <person name="Fitzgerald M."/>
            <person name="Haas B."/>
            <person name="Abouelleil A."/>
            <person name="Alvarado L."/>
            <person name="Arachchi H.M."/>
            <person name="Berlin A."/>
            <person name="Chapman S.B."/>
            <person name="Gearin G."/>
            <person name="Goldberg J."/>
            <person name="Griggs A."/>
            <person name="Gujja S."/>
            <person name="Hansen M."/>
            <person name="Heiman D."/>
            <person name="Howarth C."/>
            <person name="Larimer J."/>
            <person name="Lui A."/>
            <person name="MacDonald P.J.P."/>
            <person name="McCowen C."/>
            <person name="Montmayeur A."/>
            <person name="Murphy C."/>
            <person name="Neiman D."/>
            <person name="Pearson M."/>
            <person name="Priest M."/>
            <person name="Roberts A."/>
            <person name="Saif S."/>
            <person name="Shea T."/>
            <person name="Sisk P."/>
            <person name="Stolte C."/>
            <person name="Sykes S."/>
            <person name="Wortman J."/>
            <person name="Nusbaum C."/>
            <person name="Birren B."/>
        </authorList>
    </citation>
    <scope>NUCLEOTIDE SEQUENCE [LARGE SCALE GENOMIC DNA]</scope>
    <source>
        <strain evidence="9 10">ATCC 38327</strain>
    </source>
</reference>
<dbReference type="Pfam" id="PF00173">
    <property type="entry name" value="Cyt-b5"/>
    <property type="match status" value="1"/>
</dbReference>
<dbReference type="VEuPathDB" id="FungiDB:AMAG_09605"/>
<evidence type="ECO:0000259" key="8">
    <source>
        <dbReference type="PROSITE" id="PS50255"/>
    </source>
</evidence>
<dbReference type="GO" id="GO:0016020">
    <property type="term" value="C:membrane"/>
    <property type="evidence" value="ECO:0007669"/>
    <property type="project" value="UniProtKB-SubCell"/>
</dbReference>
<evidence type="ECO:0000256" key="6">
    <source>
        <dbReference type="ARBA" id="ARBA00023136"/>
    </source>
</evidence>
<reference evidence="10" key="2">
    <citation type="submission" date="2009-11" db="EMBL/GenBank/DDBJ databases">
        <title>The Genome Sequence of Allomyces macrogynus strain ATCC 38327.</title>
        <authorList>
            <consortium name="The Broad Institute Genome Sequencing Platform"/>
            <person name="Russ C."/>
            <person name="Cuomo C."/>
            <person name="Shea T."/>
            <person name="Young S.K."/>
            <person name="Zeng Q."/>
            <person name="Koehrsen M."/>
            <person name="Haas B."/>
            <person name="Borodovsky M."/>
            <person name="Guigo R."/>
            <person name="Alvarado L."/>
            <person name="Berlin A."/>
            <person name="Borenstein D."/>
            <person name="Chen Z."/>
            <person name="Engels R."/>
            <person name="Freedman E."/>
            <person name="Gellesch M."/>
            <person name="Goldberg J."/>
            <person name="Griggs A."/>
            <person name="Gujja S."/>
            <person name="Heiman D."/>
            <person name="Hepburn T."/>
            <person name="Howarth C."/>
            <person name="Jen D."/>
            <person name="Larson L."/>
            <person name="Lewis B."/>
            <person name="Mehta T."/>
            <person name="Park D."/>
            <person name="Pearson M."/>
            <person name="Roberts A."/>
            <person name="Saif S."/>
            <person name="Shenoy N."/>
            <person name="Sisk P."/>
            <person name="Stolte C."/>
            <person name="Sykes S."/>
            <person name="Walk T."/>
            <person name="White J."/>
            <person name="Yandava C."/>
            <person name="Burger G."/>
            <person name="Gray M.W."/>
            <person name="Holland P.W.H."/>
            <person name="King N."/>
            <person name="Lang F.B.F."/>
            <person name="Roger A.J."/>
            <person name="Ruiz-Trillo I."/>
            <person name="Lander E."/>
            <person name="Nusbaum C."/>
        </authorList>
    </citation>
    <scope>NUCLEOTIDE SEQUENCE [LARGE SCALE GENOMIC DNA]</scope>
    <source>
        <strain evidence="10">ATCC 38327</strain>
    </source>
</reference>
<keyword evidence="3 7" id="KW-0812">Transmembrane</keyword>
<dbReference type="AlphaFoldDB" id="A0A0L0STH6"/>
<evidence type="ECO:0000256" key="4">
    <source>
        <dbReference type="ARBA" id="ARBA00022982"/>
    </source>
</evidence>
<organism evidence="9 10">
    <name type="scientific">Allomyces macrogynus (strain ATCC 38327)</name>
    <name type="common">Allomyces javanicus var. macrogynus</name>
    <dbReference type="NCBI Taxonomy" id="578462"/>
    <lineage>
        <taxon>Eukaryota</taxon>
        <taxon>Fungi</taxon>
        <taxon>Fungi incertae sedis</taxon>
        <taxon>Blastocladiomycota</taxon>
        <taxon>Blastocladiomycetes</taxon>
        <taxon>Blastocladiales</taxon>
        <taxon>Blastocladiaceae</taxon>
        <taxon>Allomyces</taxon>
    </lineage>
</organism>
<protein>
    <recommendedName>
        <fullName evidence="8">Cytochrome b5 heme-binding domain-containing protein</fullName>
    </recommendedName>
</protein>
<dbReference type="Gene3D" id="3.10.120.10">
    <property type="entry name" value="Cytochrome b5-like heme/steroid binding domain"/>
    <property type="match status" value="1"/>
</dbReference>
<feature type="transmembrane region" description="Helical" evidence="7">
    <location>
        <begin position="232"/>
        <end position="256"/>
    </location>
</feature>
<evidence type="ECO:0000256" key="5">
    <source>
        <dbReference type="ARBA" id="ARBA00022989"/>
    </source>
</evidence>
<keyword evidence="6 7" id="KW-0472">Membrane</keyword>
<dbReference type="PROSITE" id="PS50255">
    <property type="entry name" value="CYTOCHROME_B5_2"/>
    <property type="match status" value="1"/>
</dbReference>
<keyword evidence="2" id="KW-0813">Transport</keyword>
<evidence type="ECO:0000256" key="7">
    <source>
        <dbReference type="SAM" id="Phobius"/>
    </source>
</evidence>
<evidence type="ECO:0000256" key="1">
    <source>
        <dbReference type="ARBA" id="ARBA00004370"/>
    </source>
</evidence>
<dbReference type="CDD" id="cd09631">
    <property type="entry name" value="DOMON_DOH"/>
    <property type="match status" value="1"/>
</dbReference>
<feature type="transmembrane region" description="Helical" evidence="7">
    <location>
        <begin position="170"/>
        <end position="189"/>
    </location>
</feature>
<proteinExistence type="predicted"/>
<dbReference type="SMART" id="SM00665">
    <property type="entry name" value="B561"/>
    <property type="match status" value="1"/>
</dbReference>
<feature type="transmembrane region" description="Helical" evidence="7">
    <location>
        <begin position="268"/>
        <end position="290"/>
    </location>
</feature>
<evidence type="ECO:0000256" key="2">
    <source>
        <dbReference type="ARBA" id="ARBA00022448"/>
    </source>
</evidence>
<dbReference type="InterPro" id="IPR006593">
    <property type="entry name" value="Cyt_b561/ferric_Rdtase_TM"/>
</dbReference>
<dbReference type="SUPFAM" id="SSF55856">
    <property type="entry name" value="Cytochrome b5-like heme/steroid binding domain"/>
    <property type="match status" value="1"/>
</dbReference>
<dbReference type="EMBL" id="GG745348">
    <property type="protein sequence ID" value="KNE65624.1"/>
    <property type="molecule type" value="Genomic_DNA"/>
</dbReference>
<dbReference type="Proteomes" id="UP000054350">
    <property type="component" value="Unassembled WGS sequence"/>
</dbReference>
<evidence type="ECO:0000313" key="10">
    <source>
        <dbReference type="Proteomes" id="UP000054350"/>
    </source>
</evidence>
<dbReference type="InterPro" id="IPR045266">
    <property type="entry name" value="DOH_DOMON"/>
</dbReference>
<sequence>MPNFQDVALVTWVNGVPTIADAYTNGYAPAVDTTQPGGTSRLVLTYSKDTLGRNHYVWTRPLLSTDPWDLNITNPAGPTSCAFALGTSPGVSYHGGLRGVVALTFNTTTTNTGGVTLPPPTTVVTTNWPLGVQLLHGAFMVSAFYGAIPLGVITARYLVNKKWLNQHIKFSMFVLSQVSVSIATAIIGANIDLLALPHGMIGVATMVLLMVATVYGALIAKELNASLRTYRLLRWSHIVVAMSAWGLGMYNCFLGLGIVVERNPDLEWLHWLLVFLTGFVAVIMASFEVWRIKNGKVMLKGLVKLNAAHAGAGHGVAAGVAGAMFAEADDDHDKTMPEFTWDDINAKIADGSLWLVIEGVVYDITYFVNSHPGDDILRYVGTTLLPRSKECSHRVPPSLPTLPA</sequence>
<keyword evidence="4" id="KW-0249">Electron transport</keyword>
<dbReference type="InterPro" id="IPR001199">
    <property type="entry name" value="Cyt_B5-like_heme/steroid-bd"/>
</dbReference>
<evidence type="ECO:0000313" key="9">
    <source>
        <dbReference type="EMBL" id="KNE65624.1"/>
    </source>
</evidence>
<evidence type="ECO:0000256" key="3">
    <source>
        <dbReference type="ARBA" id="ARBA00022692"/>
    </source>
</evidence>
<keyword evidence="10" id="KW-1185">Reference proteome</keyword>
<accession>A0A0L0STH6</accession>
<feature type="transmembrane region" description="Helical" evidence="7">
    <location>
        <begin position="201"/>
        <end position="220"/>
    </location>
</feature>